<reference evidence="10" key="1">
    <citation type="submission" date="2021-01" db="EMBL/GenBank/DDBJ databases">
        <title>Whole genome shotgun sequence of Catellatospora methionotrophica NBRC 14553.</title>
        <authorList>
            <person name="Komaki H."/>
            <person name="Tamura T."/>
        </authorList>
    </citation>
    <scope>NUCLEOTIDE SEQUENCE</scope>
    <source>
        <strain evidence="10">NBRC 14553</strain>
    </source>
</reference>
<dbReference type="InterPro" id="IPR003961">
    <property type="entry name" value="FN3_dom"/>
</dbReference>
<feature type="region of interest" description="Disordered" evidence="6">
    <location>
        <begin position="741"/>
        <end position="761"/>
    </location>
</feature>
<evidence type="ECO:0000256" key="3">
    <source>
        <dbReference type="ARBA" id="ARBA00023277"/>
    </source>
</evidence>
<feature type="chain" id="PRO_5035310289" evidence="7">
    <location>
        <begin position="34"/>
        <end position="962"/>
    </location>
</feature>
<dbReference type="InterPro" id="IPR013783">
    <property type="entry name" value="Ig-like_fold"/>
</dbReference>
<dbReference type="AlphaFoldDB" id="A0A8J3LB78"/>
<evidence type="ECO:0000256" key="2">
    <source>
        <dbReference type="ARBA" id="ARBA00022801"/>
    </source>
</evidence>
<evidence type="ECO:0000256" key="4">
    <source>
        <dbReference type="ARBA" id="ARBA00023295"/>
    </source>
</evidence>
<dbReference type="GO" id="GO:0030246">
    <property type="term" value="F:carbohydrate binding"/>
    <property type="evidence" value="ECO:0007669"/>
    <property type="project" value="InterPro"/>
</dbReference>
<feature type="domain" description="Fibronectin type-III" evidence="8">
    <location>
        <begin position="534"/>
        <end position="619"/>
    </location>
</feature>
<dbReference type="CDD" id="cd04081">
    <property type="entry name" value="CBM35_galactosidase-like"/>
    <property type="match status" value="2"/>
</dbReference>
<accession>A0A8J3LB78</accession>
<evidence type="ECO:0000313" key="10">
    <source>
        <dbReference type="EMBL" id="GIG12474.1"/>
    </source>
</evidence>
<dbReference type="RefSeq" id="WP_166385129.1">
    <property type="nucleotide sequence ID" value="NZ_BAAATT010000033.1"/>
</dbReference>
<evidence type="ECO:0000313" key="11">
    <source>
        <dbReference type="Proteomes" id="UP000660339"/>
    </source>
</evidence>
<dbReference type="Gene3D" id="2.60.120.260">
    <property type="entry name" value="Galactose-binding domain-like"/>
    <property type="match status" value="2"/>
</dbReference>
<dbReference type="PROSITE" id="PS51318">
    <property type="entry name" value="TAT"/>
    <property type="match status" value="1"/>
</dbReference>
<dbReference type="FunFam" id="2.60.40.10:FF:001114">
    <property type="entry name" value="Chitinase A1"/>
    <property type="match status" value="2"/>
</dbReference>
<protein>
    <submittedName>
        <fullName evidence="10">Uncharacterized protein</fullName>
    </submittedName>
</protein>
<keyword evidence="3" id="KW-0119">Carbohydrate metabolism</keyword>
<dbReference type="GO" id="GO:0016798">
    <property type="term" value="F:hydrolase activity, acting on glycosyl bonds"/>
    <property type="evidence" value="ECO:0007669"/>
    <property type="project" value="UniProtKB-KW"/>
</dbReference>
<dbReference type="Gene3D" id="2.60.40.10">
    <property type="entry name" value="Immunoglobulins"/>
    <property type="match status" value="2"/>
</dbReference>
<dbReference type="SUPFAM" id="SSF49785">
    <property type="entry name" value="Galactose-binding domain-like"/>
    <property type="match status" value="2"/>
</dbReference>
<dbReference type="InterPro" id="IPR036116">
    <property type="entry name" value="FN3_sf"/>
</dbReference>
<evidence type="ECO:0000259" key="8">
    <source>
        <dbReference type="PROSITE" id="PS50853"/>
    </source>
</evidence>
<feature type="domain" description="CBM6" evidence="9">
    <location>
        <begin position="845"/>
        <end position="962"/>
    </location>
</feature>
<proteinExistence type="predicted"/>
<keyword evidence="11" id="KW-1185">Reference proteome</keyword>
<evidence type="ECO:0000259" key="9">
    <source>
        <dbReference type="PROSITE" id="PS51175"/>
    </source>
</evidence>
<dbReference type="Gene3D" id="3.20.20.80">
    <property type="entry name" value="Glycosidases"/>
    <property type="match status" value="1"/>
</dbReference>
<dbReference type="Pfam" id="PF00041">
    <property type="entry name" value="fn3"/>
    <property type="match status" value="2"/>
</dbReference>
<keyword evidence="2" id="KW-0378">Hydrolase</keyword>
<dbReference type="GO" id="GO:0000272">
    <property type="term" value="P:polysaccharide catabolic process"/>
    <property type="evidence" value="ECO:0007669"/>
    <property type="project" value="UniProtKB-KW"/>
</dbReference>
<feature type="signal peptide" evidence="7">
    <location>
        <begin position="1"/>
        <end position="33"/>
    </location>
</feature>
<organism evidence="10 11">
    <name type="scientific">Catellatospora methionotrophica</name>
    <dbReference type="NCBI Taxonomy" id="121620"/>
    <lineage>
        <taxon>Bacteria</taxon>
        <taxon>Bacillati</taxon>
        <taxon>Actinomycetota</taxon>
        <taxon>Actinomycetes</taxon>
        <taxon>Micromonosporales</taxon>
        <taxon>Micromonosporaceae</taxon>
        <taxon>Catellatospora</taxon>
    </lineage>
</organism>
<feature type="domain" description="Fibronectin type-III" evidence="8">
    <location>
        <begin position="752"/>
        <end position="840"/>
    </location>
</feature>
<evidence type="ECO:0000256" key="5">
    <source>
        <dbReference type="ARBA" id="ARBA00023326"/>
    </source>
</evidence>
<dbReference type="PROSITE" id="PS51175">
    <property type="entry name" value="CBM6"/>
    <property type="match status" value="2"/>
</dbReference>
<dbReference type="Pfam" id="PF16116">
    <property type="entry name" value="DUF4832"/>
    <property type="match status" value="1"/>
</dbReference>
<dbReference type="Proteomes" id="UP000660339">
    <property type="component" value="Unassembled WGS sequence"/>
</dbReference>
<comment type="caution">
    <text evidence="10">The sequence shown here is derived from an EMBL/GenBank/DDBJ whole genome shotgun (WGS) entry which is preliminary data.</text>
</comment>
<feature type="region of interest" description="Disordered" evidence="6">
    <location>
        <begin position="525"/>
        <end position="547"/>
    </location>
</feature>
<dbReference type="PROSITE" id="PS50853">
    <property type="entry name" value="FN3"/>
    <property type="match status" value="2"/>
</dbReference>
<dbReference type="CDD" id="cd00063">
    <property type="entry name" value="FN3"/>
    <property type="match status" value="2"/>
</dbReference>
<sequence>MKTRSRGRIVLAALAAATVAAALTLVSPAAALAAPAGPPPRPAAPASPDATLQVHPLSAAAGPVDNPLKGWARFYSPGGDQNNGFPHSLTWGYFGLSEIMNNASNCGSYNWSIIDSMLAETAGYGNQAAIRIYMTYPGGTGSHPANAIPPCFNGNVATRADATWNVSHPDYDSPFLINALKNFIAAFGARYDGNPRLGFIHLGLVGLWGEWHTWPYDTDTGDGLPNYMPTDANGAQLVAAFDNAFNTTKVEIRYADAAGGAANSRDIGYHDDSFCFREGSPLQGVTLPTSLGGASYAHLQRNIATGTENKWINSSIGGELRPEIQTYAFQSWPNGSGSVDNLKACIELAHATWMINEGSAAYSPGDANVSAAVRLMGYNLTVGNAYFKDTASGTTNVGVQISNTGVAPFYYPWTMTLGLKNSSGAVVQTWDTPWDLRTVQPLSIRAFPDWNVGADPTYRNFGYPQYFQTSVNLSAVPQGSYQWVLRVKNPLETVDADAKKLRFANATQNADGWLGMGAVTVGTGGGSDTTAPSVPGGLTSTGQTSSSVSLSWSASTDNVGVTGYEVFRGGTLVGSPTGTSYTDSGLAASTSYSYTVKARDAAGNRSAASSTVTVSTSAGGGGAVAYEAEASGNTLTGGAVVASCGTCSGGSKVGYLGNGGSMAFTNVAGGTGGSRTVTIYYLSAEARTAVVNGQSVNLPSTGSWTTVGSSTVTLNLAAGSNSITIANPGGWAPDIDRITVSGTGGGGGDTTAPSIPGGLASPSKTASAITLSWSGSTDNVGVTGYQILRGGSPVGTSATTGFTDTGLTASTAYTYTVKAYDAAGNYSAVSGSLTVTTNAGGTTPVSYEAESSGNTRTGTAVVVSCATCSGGSKVGSVGNGATLSFNNVAGGSGGNRTITFHYLSTVARTASVNGQAVTFPALANGSTVGTASVTVNLGAGNNTVTISNSANWTADIDRITVS</sequence>
<evidence type="ECO:0000256" key="1">
    <source>
        <dbReference type="ARBA" id="ARBA00022729"/>
    </source>
</evidence>
<evidence type="ECO:0000256" key="6">
    <source>
        <dbReference type="SAM" id="MobiDB-lite"/>
    </source>
</evidence>
<gene>
    <name evidence="10" type="ORF">Cme02nite_08060</name>
</gene>
<keyword evidence="5" id="KW-0624">Polysaccharide degradation</keyword>
<feature type="domain" description="CBM6" evidence="9">
    <location>
        <begin position="624"/>
        <end position="741"/>
    </location>
</feature>
<dbReference type="InterPro" id="IPR032267">
    <property type="entry name" value="DUF4832"/>
</dbReference>
<evidence type="ECO:0000256" key="7">
    <source>
        <dbReference type="SAM" id="SignalP"/>
    </source>
</evidence>
<keyword evidence="1 7" id="KW-0732">Signal</keyword>
<dbReference type="SMART" id="SM00060">
    <property type="entry name" value="FN3"/>
    <property type="match status" value="2"/>
</dbReference>
<dbReference type="InterPro" id="IPR005084">
    <property type="entry name" value="CBM6"/>
</dbReference>
<dbReference type="InterPro" id="IPR006311">
    <property type="entry name" value="TAT_signal"/>
</dbReference>
<keyword evidence="4" id="KW-0326">Glycosidase</keyword>
<dbReference type="SUPFAM" id="SSF49265">
    <property type="entry name" value="Fibronectin type III"/>
    <property type="match status" value="2"/>
</dbReference>
<dbReference type="InterPro" id="IPR008979">
    <property type="entry name" value="Galactose-bd-like_sf"/>
</dbReference>
<dbReference type="EMBL" id="BONJ01000001">
    <property type="protein sequence ID" value="GIG12474.1"/>
    <property type="molecule type" value="Genomic_DNA"/>
</dbReference>
<name>A0A8J3LB78_9ACTN</name>